<dbReference type="EMBL" id="JAXIVU010000001">
    <property type="protein sequence ID" value="MDY7218242.1"/>
    <property type="molecule type" value="Genomic_DNA"/>
</dbReference>
<accession>A0ABU5GMR6</accession>
<protein>
    <submittedName>
        <fullName evidence="1">CPXCG motif-containing cysteine-rich protein</fullName>
    </submittedName>
</protein>
<gene>
    <name evidence="1" type="ORF">TOI97_01415</name>
</gene>
<comment type="caution">
    <text evidence="1">The sequence shown here is derived from an EMBL/GenBank/DDBJ whole genome shotgun (WGS) entry which is preliminary data.</text>
</comment>
<sequence length="65" mass="7280">MTSLIQTLVSCPYCAEYIEVLIDPHDVGQQYIEDCQVCCQPILFNVVLETEGSLSVSVHGENEIY</sequence>
<dbReference type="InterPro" id="IPR017143">
    <property type="entry name" value="UCP037225"/>
</dbReference>
<evidence type="ECO:0000313" key="1">
    <source>
        <dbReference type="EMBL" id="MDY7218242.1"/>
    </source>
</evidence>
<proteinExistence type="predicted"/>
<dbReference type="Proteomes" id="UP001294570">
    <property type="component" value="Unassembled WGS sequence"/>
</dbReference>
<dbReference type="PIRSF" id="PIRSF037225">
    <property type="entry name" value="UCP037225"/>
    <property type="match status" value="1"/>
</dbReference>
<dbReference type="Pfam" id="PF14255">
    <property type="entry name" value="Zn_ribbon_21"/>
    <property type="match status" value="1"/>
</dbReference>
<reference evidence="1 2" key="1">
    <citation type="submission" date="2023-12" db="EMBL/GenBank/DDBJ databases">
        <title>Denitrificimonas halotolerans sp. nov.,a novel species isolated from landfill leachate.</title>
        <authorList>
            <person name="Wang S."/>
        </authorList>
    </citation>
    <scope>NUCLEOTIDE SEQUENCE [LARGE SCALE GENOMIC DNA]</scope>
    <source>
        <strain evidence="1 2">JX-1</strain>
    </source>
</reference>
<dbReference type="InterPro" id="IPR025990">
    <property type="entry name" value="zinc_ribbon_bacterial"/>
</dbReference>
<dbReference type="RefSeq" id="WP_321552333.1">
    <property type="nucleotide sequence ID" value="NZ_JAXIVU010000001.1"/>
</dbReference>
<name>A0ABU5GMR6_9GAMM</name>
<organism evidence="1 2">
    <name type="scientific">Denitrificimonas halotolerans</name>
    <dbReference type="NCBI Taxonomy" id="3098930"/>
    <lineage>
        <taxon>Bacteria</taxon>
        <taxon>Pseudomonadati</taxon>
        <taxon>Pseudomonadota</taxon>
        <taxon>Gammaproteobacteria</taxon>
        <taxon>Pseudomonadales</taxon>
        <taxon>Pseudomonadaceae</taxon>
        <taxon>Denitrificimonas</taxon>
    </lineage>
</organism>
<keyword evidence="2" id="KW-1185">Reference proteome</keyword>
<evidence type="ECO:0000313" key="2">
    <source>
        <dbReference type="Proteomes" id="UP001294570"/>
    </source>
</evidence>